<keyword evidence="2" id="KW-1185">Reference proteome</keyword>
<protein>
    <submittedName>
        <fullName evidence="1">Unnamed protein product</fullName>
    </submittedName>
</protein>
<gene>
    <name evidence="1" type="ORF">Amon02_001083100</name>
</gene>
<evidence type="ECO:0000313" key="2">
    <source>
        <dbReference type="Proteomes" id="UP001165064"/>
    </source>
</evidence>
<evidence type="ECO:0000313" key="1">
    <source>
        <dbReference type="EMBL" id="GME99809.1"/>
    </source>
</evidence>
<sequence>MMGESWTMEMTSILCCGFSQLRASVNSLYFTLVLWSDGLRLESGGKVVRPGIDKSLRYLKVGADIHGCLALKEDTNHKILILSHDKQDGVSLVKSTKDRYADHVWESGETFKVVVHGIWGLYK</sequence>
<dbReference type="EMBL" id="BSXS01011153">
    <property type="protein sequence ID" value="GME99809.1"/>
    <property type="molecule type" value="Genomic_DNA"/>
</dbReference>
<dbReference type="Proteomes" id="UP001165064">
    <property type="component" value="Unassembled WGS sequence"/>
</dbReference>
<reference evidence="1" key="1">
    <citation type="submission" date="2023-04" db="EMBL/GenBank/DDBJ databases">
        <title>Ambrosiozyma monospora NBRC 10751.</title>
        <authorList>
            <person name="Ichikawa N."/>
            <person name="Sato H."/>
            <person name="Tonouchi N."/>
        </authorList>
    </citation>
    <scope>NUCLEOTIDE SEQUENCE</scope>
    <source>
        <strain evidence="1">NBRC 10751</strain>
    </source>
</reference>
<organism evidence="1 2">
    <name type="scientific">Ambrosiozyma monospora</name>
    <name type="common">Yeast</name>
    <name type="synonym">Endomycopsis monosporus</name>
    <dbReference type="NCBI Taxonomy" id="43982"/>
    <lineage>
        <taxon>Eukaryota</taxon>
        <taxon>Fungi</taxon>
        <taxon>Dikarya</taxon>
        <taxon>Ascomycota</taxon>
        <taxon>Saccharomycotina</taxon>
        <taxon>Pichiomycetes</taxon>
        <taxon>Pichiales</taxon>
        <taxon>Pichiaceae</taxon>
        <taxon>Ambrosiozyma</taxon>
    </lineage>
</organism>
<accession>A0ACB5U263</accession>
<proteinExistence type="predicted"/>
<comment type="caution">
    <text evidence="1">The sequence shown here is derived from an EMBL/GenBank/DDBJ whole genome shotgun (WGS) entry which is preliminary data.</text>
</comment>
<name>A0ACB5U263_AMBMO</name>